<reference evidence="2 3" key="1">
    <citation type="journal article" date="2019" name="Emerg. Microbes Infect.">
        <title>Comprehensive subspecies identification of 175 nontuberculous mycobacteria species based on 7547 genomic profiles.</title>
        <authorList>
            <person name="Matsumoto Y."/>
            <person name="Kinjo T."/>
            <person name="Motooka D."/>
            <person name="Nabeya D."/>
            <person name="Jung N."/>
            <person name="Uechi K."/>
            <person name="Horii T."/>
            <person name="Iida T."/>
            <person name="Fujita J."/>
            <person name="Nakamura S."/>
        </authorList>
    </citation>
    <scope>NUCLEOTIDE SEQUENCE [LARGE SCALE GENOMIC DNA]</scope>
    <source>
        <strain evidence="2 3">JCM 12404</strain>
    </source>
</reference>
<organism evidence="2 3">
    <name type="scientific">Mycobacterium cookii</name>
    <dbReference type="NCBI Taxonomy" id="1775"/>
    <lineage>
        <taxon>Bacteria</taxon>
        <taxon>Bacillati</taxon>
        <taxon>Actinomycetota</taxon>
        <taxon>Actinomycetes</taxon>
        <taxon>Mycobacteriales</taxon>
        <taxon>Mycobacteriaceae</taxon>
        <taxon>Mycobacterium</taxon>
    </lineage>
</organism>
<evidence type="ECO:0000313" key="3">
    <source>
        <dbReference type="Proteomes" id="UP000465866"/>
    </source>
</evidence>
<gene>
    <name evidence="2" type="ORF">MCOO_16100</name>
</gene>
<protein>
    <submittedName>
        <fullName evidence="2">Uncharacterized protein</fullName>
    </submittedName>
</protein>
<evidence type="ECO:0000256" key="1">
    <source>
        <dbReference type="SAM" id="MobiDB-lite"/>
    </source>
</evidence>
<dbReference type="KEGG" id="mcoo:MCOO_16100"/>
<dbReference type="RefSeq" id="WP_163775864.1">
    <property type="nucleotide sequence ID" value="NZ_AP022569.1"/>
</dbReference>
<dbReference type="Proteomes" id="UP000465866">
    <property type="component" value="Chromosome"/>
</dbReference>
<feature type="region of interest" description="Disordered" evidence="1">
    <location>
        <begin position="15"/>
        <end position="78"/>
    </location>
</feature>
<dbReference type="AlphaFoldDB" id="A0A7I7KU12"/>
<sequence length="78" mass="9022">MFEQMPPVLERLRAAARAEDRAHTQASNLNRSAMMPKRRRTRAQNRADYIASQRRRNRAAREAARPLPIVANDEPPPF</sequence>
<dbReference type="EMBL" id="AP022569">
    <property type="protein sequence ID" value="BBX45595.1"/>
    <property type="molecule type" value="Genomic_DNA"/>
</dbReference>
<keyword evidence="3" id="KW-1185">Reference proteome</keyword>
<evidence type="ECO:0000313" key="2">
    <source>
        <dbReference type="EMBL" id="BBX45595.1"/>
    </source>
</evidence>
<name>A0A7I7KU12_9MYCO</name>
<proteinExistence type="predicted"/>
<accession>A0A7I7KU12</accession>